<dbReference type="EMBL" id="AMCV02000039">
    <property type="protein sequence ID" value="TDZ15612.1"/>
    <property type="molecule type" value="Genomic_DNA"/>
</dbReference>
<protein>
    <submittedName>
        <fullName evidence="1">Uncharacterized protein</fullName>
    </submittedName>
</protein>
<evidence type="ECO:0000313" key="1">
    <source>
        <dbReference type="EMBL" id="TDZ15612.1"/>
    </source>
</evidence>
<accession>A0A484FC65</accession>
<sequence>MVVQKCMEGGSYTFDLVKIKVKVGMIPGCRVFELSSPFQEELEAGKIREVDCRFKRTAEIWDAHTAPGLLYTSPFRDRPVGSCSSFKQDSQYIARQPSFEMPQKKRFILSSRLVVDWQQWVDVEQSPRHSSTASNVQNANQKMIIEVAAGDSDFEFRWSNPPLHEVFDNPRPLVVDRLNEKRIANEVYLAAAIAPSSAANGMARV</sequence>
<organism evidence="1 2">
    <name type="scientific">Colletotrichum orbiculare (strain 104-T / ATCC 96160 / CBS 514.97 / LARS 414 / MAFF 240422)</name>
    <name type="common">Cucumber anthracnose fungus</name>
    <name type="synonym">Colletotrichum lagenarium</name>
    <dbReference type="NCBI Taxonomy" id="1213857"/>
    <lineage>
        <taxon>Eukaryota</taxon>
        <taxon>Fungi</taxon>
        <taxon>Dikarya</taxon>
        <taxon>Ascomycota</taxon>
        <taxon>Pezizomycotina</taxon>
        <taxon>Sordariomycetes</taxon>
        <taxon>Hypocreomycetidae</taxon>
        <taxon>Glomerellales</taxon>
        <taxon>Glomerellaceae</taxon>
        <taxon>Colletotrichum</taxon>
        <taxon>Colletotrichum orbiculare species complex</taxon>
    </lineage>
</organism>
<reference evidence="2" key="2">
    <citation type="journal article" date="2019" name="Mol. Plant Microbe Interact.">
        <title>Genome sequence resources for four phytopathogenic fungi from the Colletotrichum orbiculare species complex.</title>
        <authorList>
            <person name="Gan P."/>
            <person name="Tsushima A."/>
            <person name="Narusaka M."/>
            <person name="Narusaka Y."/>
            <person name="Takano Y."/>
            <person name="Kubo Y."/>
            <person name="Shirasu K."/>
        </authorList>
    </citation>
    <scope>GENOME REANNOTATION</scope>
    <source>
        <strain evidence="2">104-T / ATCC 96160 / CBS 514.97 / LARS 414 / MAFF 240422</strain>
    </source>
</reference>
<name>A0A484FC65_COLOR</name>
<dbReference type="AlphaFoldDB" id="A0A484FC65"/>
<gene>
    <name evidence="1" type="ORF">Cob_v011432</name>
</gene>
<keyword evidence="2" id="KW-1185">Reference proteome</keyword>
<evidence type="ECO:0000313" key="2">
    <source>
        <dbReference type="Proteomes" id="UP000014480"/>
    </source>
</evidence>
<proteinExistence type="predicted"/>
<dbReference type="Proteomes" id="UP000014480">
    <property type="component" value="Unassembled WGS sequence"/>
</dbReference>
<comment type="caution">
    <text evidence="1">The sequence shown here is derived from an EMBL/GenBank/DDBJ whole genome shotgun (WGS) entry which is preliminary data.</text>
</comment>
<reference evidence="2" key="1">
    <citation type="journal article" date="2013" name="New Phytol.">
        <title>Comparative genomic and transcriptomic analyses reveal the hemibiotrophic stage shift of Colletotrichum fungi.</title>
        <authorList>
            <person name="Gan P."/>
            <person name="Ikeda K."/>
            <person name="Irieda H."/>
            <person name="Narusaka M."/>
            <person name="O'Connell R.J."/>
            <person name="Narusaka Y."/>
            <person name="Takano Y."/>
            <person name="Kubo Y."/>
            <person name="Shirasu K."/>
        </authorList>
    </citation>
    <scope>NUCLEOTIDE SEQUENCE [LARGE SCALE GENOMIC DNA]</scope>
    <source>
        <strain evidence="2">104-T / ATCC 96160 / CBS 514.97 / LARS 414 / MAFF 240422</strain>
    </source>
</reference>